<dbReference type="Proteomes" id="UP000678393">
    <property type="component" value="Unassembled WGS sequence"/>
</dbReference>
<dbReference type="SUPFAM" id="SSF50729">
    <property type="entry name" value="PH domain-like"/>
    <property type="match status" value="1"/>
</dbReference>
<dbReference type="SMART" id="SM00325">
    <property type="entry name" value="RhoGEF"/>
    <property type="match status" value="1"/>
</dbReference>
<feature type="compositionally biased region" description="Polar residues" evidence="3">
    <location>
        <begin position="202"/>
        <end position="211"/>
    </location>
</feature>
<feature type="region of interest" description="Disordered" evidence="3">
    <location>
        <begin position="319"/>
        <end position="340"/>
    </location>
</feature>
<dbReference type="InterPro" id="IPR047270">
    <property type="entry name" value="PH_ephexin"/>
</dbReference>
<keyword evidence="1 2" id="KW-0728">SH3 domain</keyword>
<evidence type="ECO:0000256" key="1">
    <source>
        <dbReference type="ARBA" id="ARBA00022443"/>
    </source>
</evidence>
<dbReference type="InterPro" id="IPR035899">
    <property type="entry name" value="DBL_dom_sf"/>
</dbReference>
<sequence>MSPDVVEGDVCLYEDLENFSKPTGKAVKNKTITHKLKKMFYKSGSKSKKNKAFVDSGVSAGTESEVDTVDDTEEADSDHPETFSRTSSERSSGRLVRETAALSSLSTAASSAAADDSGLAANQMQISVSVSGLHSPPPLPPRTTKVPSQPQAHSPPLPPRNASTSSKASLGNPQEIAMPVSPTGKSSGRMTDNKSKDVLTLGGNSQDSCDSGPTPAGKTECTDHEMSSSVVLDKLERSERKTGSTSQTSSTASAASSVPTAIYPDISAFPELKADSGSLYVDLEDEHIYGKASDKYVSKFQSEPLYQWYSKDKVIQNMRSDKSTSEDLSSDDEYMEDKRRPESLYEDVEKLLEKSGSFISVNKTASIGHKSKGSTRGSNSFDQISITDKPERRSVIEDVFKNGGSLHRALWCQMPEVIESGILDKLTDPEKKIQEAMFEIITSEASYLKSLKVLIQVFLMAPEFQPEMSDKCVIDRRQRQVLFSNIGHIKDISEEFLKDLEERWQESCYIQDICDIIHKHASNRFEPYVRYCGNQAFQDRVLNLLRLNTDFTDAVRKLEQHPDCQFLPLGSFLLLPMQRITRLPLLVDAVCHRLDPNTPAHVSAKKAMDSLTKVAKRCDEAAKKMQQTEQICVLKSNLEFKVKEFPLISASRFLVKQGELSQIKAEGAGRKPLSKLLGSHKEHVYLFLFNDILLVTKKKGTVFQVRDYCQRNAVHVEAIDNPDKTRHLVPGSATGIPNILFLAMLANHESRQVEMVLSCKSESERTRWIDAIMPTHTSTESERIYDCWDCPQFHCVRKYIAKQPDELNLEESDVVNVTRKMADGWYEGERIRDGEKGWFPASHTEEINNSHVRARNLRLRYRLMRASQEYSQMELRKK</sequence>
<reference evidence="7" key="1">
    <citation type="submission" date="2021-04" db="EMBL/GenBank/DDBJ databases">
        <authorList>
            <consortium name="Molecular Ecology Group"/>
        </authorList>
    </citation>
    <scope>NUCLEOTIDE SEQUENCE</scope>
</reference>
<evidence type="ECO:0000313" key="8">
    <source>
        <dbReference type="Proteomes" id="UP000678393"/>
    </source>
</evidence>
<dbReference type="PANTHER" id="PTHR12845">
    <property type="entry name" value="GUANINE NUCLEOTIDE EXCHANGE FACTOR"/>
    <property type="match status" value="1"/>
</dbReference>
<feature type="domain" description="DH" evidence="6">
    <location>
        <begin position="432"/>
        <end position="621"/>
    </location>
</feature>
<dbReference type="InterPro" id="IPR047271">
    <property type="entry name" value="Ephexin-like"/>
</dbReference>
<organism evidence="7 8">
    <name type="scientific">Candidula unifasciata</name>
    <dbReference type="NCBI Taxonomy" id="100452"/>
    <lineage>
        <taxon>Eukaryota</taxon>
        <taxon>Metazoa</taxon>
        <taxon>Spiralia</taxon>
        <taxon>Lophotrochozoa</taxon>
        <taxon>Mollusca</taxon>
        <taxon>Gastropoda</taxon>
        <taxon>Heterobranchia</taxon>
        <taxon>Euthyneura</taxon>
        <taxon>Panpulmonata</taxon>
        <taxon>Eupulmonata</taxon>
        <taxon>Stylommatophora</taxon>
        <taxon>Helicina</taxon>
        <taxon>Helicoidea</taxon>
        <taxon>Geomitridae</taxon>
        <taxon>Candidula</taxon>
    </lineage>
</organism>
<dbReference type="EMBL" id="CAJHNH020003335">
    <property type="protein sequence ID" value="CAG5129053.1"/>
    <property type="molecule type" value="Genomic_DNA"/>
</dbReference>
<dbReference type="InterPro" id="IPR000219">
    <property type="entry name" value="DH_dom"/>
</dbReference>
<dbReference type="SMART" id="SM00233">
    <property type="entry name" value="PH"/>
    <property type="match status" value="1"/>
</dbReference>
<feature type="region of interest" description="Disordered" evidence="3">
    <location>
        <begin position="128"/>
        <end position="259"/>
    </location>
</feature>
<evidence type="ECO:0000259" key="6">
    <source>
        <dbReference type="PROSITE" id="PS50010"/>
    </source>
</evidence>
<dbReference type="AlphaFoldDB" id="A0A8S3ZHY9"/>
<dbReference type="PROSITE" id="PS50003">
    <property type="entry name" value="PH_DOMAIN"/>
    <property type="match status" value="1"/>
</dbReference>
<feature type="region of interest" description="Disordered" evidence="3">
    <location>
        <begin position="43"/>
        <end position="96"/>
    </location>
</feature>
<comment type="caution">
    <text evidence="7">The sequence shown here is derived from an EMBL/GenBank/DDBJ whole genome shotgun (WGS) entry which is preliminary data.</text>
</comment>
<feature type="compositionally biased region" description="Basic and acidic residues" evidence="3">
    <location>
        <begin position="233"/>
        <end position="242"/>
    </location>
</feature>
<dbReference type="InterPro" id="IPR011993">
    <property type="entry name" value="PH-like_dom_sf"/>
</dbReference>
<evidence type="ECO:0000256" key="3">
    <source>
        <dbReference type="SAM" id="MobiDB-lite"/>
    </source>
</evidence>
<proteinExistence type="predicted"/>
<dbReference type="GO" id="GO:0005085">
    <property type="term" value="F:guanyl-nucleotide exchange factor activity"/>
    <property type="evidence" value="ECO:0007669"/>
    <property type="project" value="InterPro"/>
</dbReference>
<dbReference type="CDD" id="cd11793">
    <property type="entry name" value="SH3_ephexin1_like"/>
    <property type="match status" value="1"/>
</dbReference>
<dbReference type="Gene3D" id="2.30.29.30">
    <property type="entry name" value="Pleckstrin-homology domain (PH domain)/Phosphotyrosine-binding domain (PTB)"/>
    <property type="match status" value="1"/>
</dbReference>
<accession>A0A8S3ZHY9</accession>
<dbReference type="CDD" id="cd00160">
    <property type="entry name" value="RhoGEF"/>
    <property type="match status" value="1"/>
</dbReference>
<feature type="compositionally biased region" description="Acidic residues" evidence="3">
    <location>
        <begin position="64"/>
        <end position="76"/>
    </location>
</feature>
<evidence type="ECO:0000259" key="4">
    <source>
        <dbReference type="PROSITE" id="PS50002"/>
    </source>
</evidence>
<dbReference type="PROSITE" id="PS50002">
    <property type="entry name" value="SH3"/>
    <property type="match status" value="1"/>
</dbReference>
<evidence type="ECO:0008006" key="9">
    <source>
        <dbReference type="Google" id="ProtNLM"/>
    </source>
</evidence>
<feature type="compositionally biased region" description="Basic and acidic residues" evidence="3">
    <location>
        <begin position="77"/>
        <end position="96"/>
    </location>
</feature>
<feature type="domain" description="SH3" evidence="4">
    <location>
        <begin position="788"/>
        <end position="849"/>
    </location>
</feature>
<dbReference type="SUPFAM" id="SSF50044">
    <property type="entry name" value="SH3-domain"/>
    <property type="match status" value="1"/>
</dbReference>
<feature type="domain" description="PH" evidence="5">
    <location>
        <begin position="653"/>
        <end position="777"/>
    </location>
</feature>
<dbReference type="CDD" id="cd01221">
    <property type="entry name" value="PH_ephexin"/>
    <property type="match status" value="1"/>
</dbReference>
<dbReference type="SUPFAM" id="SSF48065">
    <property type="entry name" value="DBL homology domain (DH-domain)"/>
    <property type="match status" value="1"/>
</dbReference>
<keyword evidence="8" id="KW-1185">Reference proteome</keyword>
<dbReference type="Gene3D" id="1.20.900.10">
    <property type="entry name" value="Dbl homology (DH) domain"/>
    <property type="match status" value="1"/>
</dbReference>
<feature type="compositionally biased region" description="Polar residues" evidence="3">
    <location>
        <begin position="161"/>
        <end position="172"/>
    </location>
</feature>
<protein>
    <recommendedName>
        <fullName evidence="9">Rho guanine nucleotide exchange factor</fullName>
    </recommendedName>
</protein>
<dbReference type="PROSITE" id="PS50010">
    <property type="entry name" value="DH_2"/>
    <property type="match status" value="1"/>
</dbReference>
<dbReference type="InterPro" id="IPR001452">
    <property type="entry name" value="SH3_domain"/>
</dbReference>
<dbReference type="OrthoDB" id="27593at2759"/>
<dbReference type="Pfam" id="PF07653">
    <property type="entry name" value="SH3_2"/>
    <property type="match status" value="1"/>
</dbReference>
<dbReference type="Gene3D" id="2.30.30.40">
    <property type="entry name" value="SH3 Domains"/>
    <property type="match status" value="1"/>
</dbReference>
<dbReference type="InterPro" id="IPR001849">
    <property type="entry name" value="PH_domain"/>
</dbReference>
<feature type="compositionally biased region" description="Low complexity" evidence="3">
    <location>
        <begin position="244"/>
        <end position="257"/>
    </location>
</feature>
<dbReference type="PANTHER" id="PTHR12845:SF5">
    <property type="entry name" value="EPHEXIN, ISOFORM D"/>
    <property type="match status" value="1"/>
</dbReference>
<evidence type="ECO:0000259" key="5">
    <source>
        <dbReference type="PROSITE" id="PS50003"/>
    </source>
</evidence>
<name>A0A8S3ZHY9_9EUPU</name>
<dbReference type="SMART" id="SM00326">
    <property type="entry name" value="SH3"/>
    <property type="match status" value="1"/>
</dbReference>
<evidence type="ECO:0000256" key="2">
    <source>
        <dbReference type="PROSITE-ProRule" id="PRU00192"/>
    </source>
</evidence>
<dbReference type="InterPro" id="IPR036028">
    <property type="entry name" value="SH3-like_dom_sf"/>
</dbReference>
<dbReference type="Pfam" id="PF00621">
    <property type="entry name" value="RhoGEF"/>
    <property type="match status" value="1"/>
</dbReference>
<gene>
    <name evidence="7" type="ORF">CUNI_LOCUS14611</name>
</gene>
<evidence type="ECO:0000313" key="7">
    <source>
        <dbReference type="EMBL" id="CAG5129053.1"/>
    </source>
</evidence>